<protein>
    <recommendedName>
        <fullName evidence="4">DUF4870 domain-containing protein</fullName>
    </recommendedName>
</protein>
<organism evidence="2 3">
    <name type="scientific">Candidatus Berkelbacteria bacterium CG08_land_8_20_14_0_20_39_8</name>
    <dbReference type="NCBI Taxonomy" id="1974511"/>
    <lineage>
        <taxon>Bacteria</taxon>
        <taxon>Candidatus Berkelbacteria</taxon>
    </lineage>
</organism>
<evidence type="ECO:0000313" key="2">
    <source>
        <dbReference type="EMBL" id="PIU24117.1"/>
    </source>
</evidence>
<dbReference type="Proteomes" id="UP000229896">
    <property type="component" value="Unassembled WGS sequence"/>
</dbReference>
<comment type="caution">
    <text evidence="2">The sequence shown here is derived from an EMBL/GenBank/DDBJ whole genome shotgun (WGS) entry which is preliminary data.</text>
</comment>
<evidence type="ECO:0000256" key="1">
    <source>
        <dbReference type="SAM" id="Phobius"/>
    </source>
</evidence>
<feature type="transmembrane region" description="Helical" evidence="1">
    <location>
        <begin position="37"/>
        <end position="54"/>
    </location>
</feature>
<evidence type="ECO:0000313" key="3">
    <source>
        <dbReference type="Proteomes" id="UP000229896"/>
    </source>
</evidence>
<sequence>MTAKQKIIALLSYLAVLLFIPLNFFRKDEFAHYHAKQGVVMFVLAIAIAFTFWIPVAGWVFLLAYLVIWVTAIINVLSGKCEPVPVVGRIAERLSI</sequence>
<feature type="transmembrane region" description="Helical" evidence="1">
    <location>
        <begin position="6"/>
        <end position="25"/>
    </location>
</feature>
<reference evidence="3" key="1">
    <citation type="submission" date="2017-09" db="EMBL/GenBank/DDBJ databases">
        <title>Depth-based differentiation of microbial function through sediment-hosted aquifers and enrichment of novel symbionts in the deep terrestrial subsurface.</title>
        <authorList>
            <person name="Probst A.J."/>
            <person name="Ladd B."/>
            <person name="Jarett J.K."/>
            <person name="Geller-Mcgrath D.E."/>
            <person name="Sieber C.M.K."/>
            <person name="Emerson J.B."/>
            <person name="Anantharaman K."/>
            <person name="Thomas B.C."/>
            <person name="Malmstrom R."/>
            <person name="Stieglmeier M."/>
            <person name="Klingl A."/>
            <person name="Woyke T."/>
            <person name="Ryan C.M."/>
            <person name="Banfield J.F."/>
        </authorList>
    </citation>
    <scope>NUCLEOTIDE SEQUENCE [LARGE SCALE GENOMIC DNA]</scope>
</reference>
<accession>A0A2M6YBP1</accession>
<keyword evidence="1" id="KW-0472">Membrane</keyword>
<evidence type="ECO:0008006" key="4">
    <source>
        <dbReference type="Google" id="ProtNLM"/>
    </source>
</evidence>
<gene>
    <name evidence="2" type="ORF">COT12_02745</name>
</gene>
<keyword evidence="1" id="KW-1133">Transmembrane helix</keyword>
<dbReference type="AlphaFoldDB" id="A0A2M6YBP1"/>
<keyword evidence="1" id="KW-0812">Transmembrane</keyword>
<name>A0A2M6YBP1_9BACT</name>
<dbReference type="EMBL" id="PEXI01000086">
    <property type="protein sequence ID" value="PIU24117.1"/>
    <property type="molecule type" value="Genomic_DNA"/>
</dbReference>
<proteinExistence type="predicted"/>